<dbReference type="PANTHER" id="PTHR36981:SF9">
    <property type="entry name" value="NANOR-RELATED"/>
    <property type="match status" value="1"/>
</dbReference>
<dbReference type="EMBL" id="JAFIRN010000008">
    <property type="protein sequence ID" value="KAG5844319.1"/>
    <property type="molecule type" value="Genomic_DNA"/>
</dbReference>
<gene>
    <name evidence="3" type="ORF">ANANG_G00161220</name>
</gene>
<evidence type="ECO:0000313" key="3">
    <source>
        <dbReference type="EMBL" id="KAG5844319.1"/>
    </source>
</evidence>
<dbReference type="InterPro" id="IPR046815">
    <property type="entry name" value="P2RX7_C"/>
</dbReference>
<evidence type="ECO:0000259" key="2">
    <source>
        <dbReference type="Pfam" id="PF20478"/>
    </source>
</evidence>
<dbReference type="AlphaFoldDB" id="A0A9D3RUS4"/>
<reference evidence="3" key="1">
    <citation type="submission" date="2021-01" db="EMBL/GenBank/DDBJ databases">
        <title>A chromosome-scale assembly of European eel, Anguilla anguilla.</title>
        <authorList>
            <person name="Henkel C."/>
            <person name="Jong-Raadsen S.A."/>
            <person name="Dufour S."/>
            <person name="Weltzien F.-A."/>
            <person name="Palstra A.P."/>
            <person name="Pelster B."/>
            <person name="Spaink H.P."/>
            <person name="Van Den Thillart G.E."/>
            <person name="Jansen H."/>
            <person name="Zahm M."/>
            <person name="Klopp C."/>
            <person name="Cedric C."/>
            <person name="Louis A."/>
            <person name="Berthelot C."/>
            <person name="Parey E."/>
            <person name="Roest Crollius H."/>
            <person name="Montfort J."/>
            <person name="Robinson-Rechavi M."/>
            <person name="Bucao C."/>
            <person name="Bouchez O."/>
            <person name="Gislard M."/>
            <person name="Lluch J."/>
            <person name="Milhes M."/>
            <person name="Lampietro C."/>
            <person name="Lopez Roques C."/>
            <person name="Donnadieu C."/>
            <person name="Braasch I."/>
            <person name="Desvignes T."/>
            <person name="Postlethwait J."/>
            <person name="Bobe J."/>
            <person name="Guiguen Y."/>
            <person name="Dirks R."/>
        </authorList>
    </citation>
    <scope>NUCLEOTIDE SEQUENCE</scope>
    <source>
        <strain evidence="3">Tag_6206</strain>
        <tissue evidence="3">Liver</tissue>
    </source>
</reference>
<dbReference type="PANTHER" id="PTHR36981">
    <property type="entry name" value="ZGC:195170"/>
    <property type="match status" value="1"/>
</dbReference>
<comment type="caution">
    <text evidence="3">The sequence shown here is derived from an EMBL/GenBank/DDBJ whole genome shotgun (WGS) entry which is preliminary data.</text>
</comment>
<feature type="domain" description="P2X purinoreceptor 7 intracellular" evidence="2">
    <location>
        <begin position="55"/>
        <end position="115"/>
    </location>
</feature>
<evidence type="ECO:0000256" key="1">
    <source>
        <dbReference type="SAM" id="MobiDB-lite"/>
    </source>
</evidence>
<feature type="region of interest" description="Disordered" evidence="1">
    <location>
        <begin position="1"/>
        <end position="31"/>
    </location>
</feature>
<name>A0A9D3RUS4_ANGAN</name>
<sequence length="120" mass="13949">MSQQTQILKMESHRHHPQKIGGRTKCSRNGAHVESAKPCLLRQKTSAAENLHRAEHGPLDVRQRAARARYLAYRQFVSWCWGYLGRRIRVVIPSCVVLRIHCEYPDEEDHHTGFRPPLDD</sequence>
<keyword evidence="4" id="KW-1185">Reference proteome</keyword>
<protein>
    <recommendedName>
        <fullName evidence="2">P2X purinoreceptor 7 intracellular domain-containing protein</fullName>
    </recommendedName>
</protein>
<dbReference type="Proteomes" id="UP001044222">
    <property type="component" value="Chromosome 8"/>
</dbReference>
<proteinExistence type="predicted"/>
<evidence type="ECO:0000313" key="4">
    <source>
        <dbReference type="Proteomes" id="UP001044222"/>
    </source>
</evidence>
<accession>A0A9D3RUS4</accession>
<dbReference type="Pfam" id="PF20478">
    <property type="entry name" value="P2RX7_C"/>
    <property type="match status" value="1"/>
</dbReference>
<organism evidence="3 4">
    <name type="scientific">Anguilla anguilla</name>
    <name type="common">European freshwater eel</name>
    <name type="synonym">Muraena anguilla</name>
    <dbReference type="NCBI Taxonomy" id="7936"/>
    <lineage>
        <taxon>Eukaryota</taxon>
        <taxon>Metazoa</taxon>
        <taxon>Chordata</taxon>
        <taxon>Craniata</taxon>
        <taxon>Vertebrata</taxon>
        <taxon>Euteleostomi</taxon>
        <taxon>Actinopterygii</taxon>
        <taxon>Neopterygii</taxon>
        <taxon>Teleostei</taxon>
        <taxon>Anguilliformes</taxon>
        <taxon>Anguillidae</taxon>
        <taxon>Anguilla</taxon>
    </lineage>
</organism>